<accession>A0A9Q9SHQ2</accession>
<sequence>MRVRRRLDALSASGSSRCNPPETLPVPGTDCDDPFETGLRDVRPEHWGGMPDASDSAIAAPRATARFRPPDAYVALLRVRTGGEGSLSDPFGTLCFDRTEDTRHAGRTGSCDVVLFEFDLPAASWWPALGFDRIEPIGLARTVTDNSSQFPQLIGVSRLHDDQARIEHRAPVPATPDLNVPNLDSTTLSRVSRVLPALPANAHERHVHRCRDDRALHRPHGQS</sequence>
<dbReference type="EMBL" id="CABVPX010000009">
    <property type="protein sequence ID" value="VWB57935.1"/>
    <property type="molecule type" value="Genomic_DNA"/>
</dbReference>
<dbReference type="AlphaFoldDB" id="A0A9Q9SHQ2"/>
<reference evidence="2 3" key="1">
    <citation type="submission" date="2019-09" db="EMBL/GenBank/DDBJ databases">
        <authorList>
            <person name="Depoorter E."/>
        </authorList>
    </citation>
    <scope>NUCLEOTIDE SEQUENCE [LARGE SCALE GENOMIC DNA]</scope>
    <source>
        <strain evidence="2">LMG 24066</strain>
    </source>
</reference>
<protein>
    <submittedName>
        <fullName evidence="2">Uncharacterized protein</fullName>
    </submittedName>
</protein>
<evidence type="ECO:0000313" key="3">
    <source>
        <dbReference type="Proteomes" id="UP000494172"/>
    </source>
</evidence>
<evidence type="ECO:0000313" key="2">
    <source>
        <dbReference type="EMBL" id="VWB57935.1"/>
    </source>
</evidence>
<name>A0A9Q9SHQ2_9BURK</name>
<dbReference type="Proteomes" id="UP000494172">
    <property type="component" value="Unassembled WGS sequence"/>
</dbReference>
<comment type="caution">
    <text evidence="2">The sequence shown here is derived from an EMBL/GenBank/DDBJ whole genome shotgun (WGS) entry which is preliminary data.</text>
</comment>
<gene>
    <name evidence="2" type="ORF">BAR24066_02668</name>
</gene>
<proteinExistence type="predicted"/>
<organism evidence="2 3">
    <name type="scientific">Burkholderia arboris</name>
    <dbReference type="NCBI Taxonomy" id="488730"/>
    <lineage>
        <taxon>Bacteria</taxon>
        <taxon>Pseudomonadati</taxon>
        <taxon>Pseudomonadota</taxon>
        <taxon>Betaproteobacteria</taxon>
        <taxon>Burkholderiales</taxon>
        <taxon>Burkholderiaceae</taxon>
        <taxon>Burkholderia</taxon>
        <taxon>Burkholderia cepacia complex</taxon>
    </lineage>
</organism>
<feature type="region of interest" description="Disordered" evidence="1">
    <location>
        <begin position="1"/>
        <end position="38"/>
    </location>
</feature>
<evidence type="ECO:0000256" key="1">
    <source>
        <dbReference type="SAM" id="MobiDB-lite"/>
    </source>
</evidence>